<feature type="transmembrane region" description="Helical" evidence="3">
    <location>
        <begin position="259"/>
        <end position="278"/>
    </location>
</feature>
<dbReference type="PANTHER" id="PTHR44227:SF3">
    <property type="entry name" value="PROTEIN O-MANNOSYL-TRANSFERASE TMTC4"/>
    <property type="match status" value="1"/>
</dbReference>
<dbReference type="InterPro" id="IPR052346">
    <property type="entry name" value="O-mannosyl-transferase_TMTC"/>
</dbReference>
<feature type="transmembrane region" description="Helical" evidence="3">
    <location>
        <begin position="92"/>
        <end position="111"/>
    </location>
</feature>
<dbReference type="Gene3D" id="1.25.40.10">
    <property type="entry name" value="Tetratricopeptide repeat domain"/>
    <property type="match status" value="1"/>
</dbReference>
<protein>
    <recommendedName>
        <fullName evidence="6">Dolichyl-phosphate-mannose-protein mannosyltransferase</fullName>
    </recommendedName>
</protein>
<evidence type="ECO:0000313" key="4">
    <source>
        <dbReference type="EMBL" id="SDU60541.1"/>
    </source>
</evidence>
<evidence type="ECO:0000256" key="1">
    <source>
        <dbReference type="ARBA" id="ARBA00022737"/>
    </source>
</evidence>
<sequence length="575" mass="66664">MIRLFEKQYIAILLIIGISLAVFYPTLNSNVIDLDDTTMILDLNNPDKYFSAKKMFWKNTIGCYYRPLLMLSFIIDSKTWAFEYSGYHLTNIVLHLFNALILYFIAVAFFKGKRQFKVVSFFLSIAFVLNPLTIESVAWISGRTDILATFFSLSSFFFYISKIRFRSVFVSISFLLGLFAKENAVCMFIIIVLSEFVICYPSKGFKVSLIRSLKWAGILSTSFFIYFYFRFAGFGLLLIQEQIQALPIQGLHLQDGVSLRSQMISGLFALPAAIAFYLKKLVCPFPLNFAISQINLTLYSIGFVIIGIISLTLVLKRKFYYPFWILLFIISFSPALPVALGDVAWTRFAERYLYLSVPVICLFAGDLYYKKILKYPERTNIIKTIAVSILIIFCIGSIQRIHVWKDKKSLWEDTYKKNPFNGKVLYKYGSVLSFEEGLPFFKKAVKISRDSEWRDFSLLIVAQDEANKLNYNKAYDLIQEALKINSERQNCYQAAGILKQIIKDESLREDKYNRLLIQCYQLAYKKKPEPVDLLNIIRIFESLNDDKNAEKYSKMLIEKFPRSRAAKYILSKFNN</sequence>
<evidence type="ECO:0008006" key="6">
    <source>
        <dbReference type="Google" id="ProtNLM"/>
    </source>
</evidence>
<reference evidence="5" key="1">
    <citation type="submission" date="2016-10" db="EMBL/GenBank/DDBJ databases">
        <authorList>
            <person name="Varghese N."/>
            <person name="Submissions S."/>
        </authorList>
    </citation>
    <scope>NUCLEOTIDE SEQUENCE [LARGE SCALE GENOMIC DNA]</scope>
    <source>
        <strain evidence="5">DSM 3384</strain>
    </source>
</reference>
<keyword evidence="2" id="KW-0802">TPR repeat</keyword>
<keyword evidence="3" id="KW-0812">Transmembrane</keyword>
<evidence type="ECO:0000256" key="3">
    <source>
        <dbReference type="SAM" id="Phobius"/>
    </source>
</evidence>
<keyword evidence="5" id="KW-1185">Reference proteome</keyword>
<feature type="transmembrane region" description="Helical" evidence="3">
    <location>
        <begin position="9"/>
        <end position="27"/>
    </location>
</feature>
<dbReference type="InterPro" id="IPR011990">
    <property type="entry name" value="TPR-like_helical_dom_sf"/>
</dbReference>
<feature type="transmembrane region" description="Helical" evidence="3">
    <location>
        <begin position="118"/>
        <end position="140"/>
    </location>
</feature>
<evidence type="ECO:0000313" key="5">
    <source>
        <dbReference type="Proteomes" id="UP000199608"/>
    </source>
</evidence>
<feature type="transmembrane region" description="Helical" evidence="3">
    <location>
        <begin position="352"/>
        <end position="369"/>
    </location>
</feature>
<feature type="transmembrane region" description="Helical" evidence="3">
    <location>
        <begin position="215"/>
        <end position="239"/>
    </location>
</feature>
<feature type="transmembrane region" description="Helical" evidence="3">
    <location>
        <begin position="321"/>
        <end position="340"/>
    </location>
</feature>
<name>A0A1H2JWE5_9BACT</name>
<keyword evidence="3" id="KW-1133">Transmembrane helix</keyword>
<dbReference type="PANTHER" id="PTHR44227">
    <property type="match status" value="1"/>
</dbReference>
<keyword evidence="1" id="KW-0677">Repeat</keyword>
<feature type="transmembrane region" description="Helical" evidence="3">
    <location>
        <begin position="184"/>
        <end position="203"/>
    </location>
</feature>
<gene>
    <name evidence="4" type="ORF">SAMN04487931_11643</name>
</gene>
<dbReference type="EMBL" id="FNLL01000016">
    <property type="protein sequence ID" value="SDU60541.1"/>
    <property type="molecule type" value="Genomic_DNA"/>
</dbReference>
<dbReference type="RefSeq" id="WP_092237901.1">
    <property type="nucleotide sequence ID" value="NZ_FNLL01000016.1"/>
</dbReference>
<feature type="transmembrane region" description="Helical" evidence="3">
    <location>
        <begin position="146"/>
        <end position="163"/>
    </location>
</feature>
<dbReference type="Proteomes" id="UP000199608">
    <property type="component" value="Unassembled WGS sequence"/>
</dbReference>
<organism evidence="4 5">
    <name type="scientific">Desulfobacula phenolica</name>
    <dbReference type="NCBI Taxonomy" id="90732"/>
    <lineage>
        <taxon>Bacteria</taxon>
        <taxon>Pseudomonadati</taxon>
        <taxon>Thermodesulfobacteriota</taxon>
        <taxon>Desulfobacteria</taxon>
        <taxon>Desulfobacterales</taxon>
        <taxon>Desulfobacteraceae</taxon>
        <taxon>Desulfobacula</taxon>
    </lineage>
</organism>
<evidence type="ECO:0000256" key="2">
    <source>
        <dbReference type="ARBA" id="ARBA00022803"/>
    </source>
</evidence>
<feature type="transmembrane region" description="Helical" evidence="3">
    <location>
        <begin position="381"/>
        <end position="398"/>
    </location>
</feature>
<proteinExistence type="predicted"/>
<dbReference type="AlphaFoldDB" id="A0A1H2JWE5"/>
<feature type="transmembrane region" description="Helical" evidence="3">
    <location>
        <begin position="290"/>
        <end position="314"/>
    </location>
</feature>
<accession>A0A1H2JWE5</accession>
<keyword evidence="3" id="KW-0472">Membrane</keyword>